<dbReference type="EMBL" id="CP104550">
    <property type="protein sequence ID" value="UXH31357.1"/>
    <property type="molecule type" value="Genomic_DNA"/>
</dbReference>
<dbReference type="InterPro" id="IPR010171">
    <property type="entry name" value="CRISPR_Csx1"/>
</dbReference>
<organism evidence="2">
    <name type="scientific">Methanothermobacter wolfeii</name>
    <name type="common">Methanobacterium wolfei</name>
    <dbReference type="NCBI Taxonomy" id="145261"/>
    <lineage>
        <taxon>Archaea</taxon>
        <taxon>Methanobacteriati</taxon>
        <taxon>Methanobacteriota</taxon>
        <taxon>Methanomada group</taxon>
        <taxon>Methanobacteria</taxon>
        <taxon>Methanobacteriales</taxon>
        <taxon>Methanobacteriaceae</taxon>
        <taxon>Methanothermobacter</taxon>
    </lineage>
</organism>
<feature type="domain" description="CRISPR system endoribonuclease Csx1 CARF" evidence="1">
    <location>
        <begin position="3"/>
        <end position="166"/>
    </location>
</feature>
<evidence type="ECO:0000259" key="1">
    <source>
        <dbReference type="Pfam" id="PF22230"/>
    </source>
</evidence>
<gene>
    <name evidence="2" type="primary">csx1</name>
    <name evidence="2" type="ORF">N5910_07410</name>
</gene>
<dbReference type="Proteomes" id="UP001065373">
    <property type="component" value="Chromosome"/>
</dbReference>
<dbReference type="PANTHER" id="PTHR37169:SF1">
    <property type="entry name" value="CRISPR SYSTEM ENDORIBONUCLEASE CSX1"/>
    <property type="match status" value="1"/>
</dbReference>
<dbReference type="InterPro" id="IPR052875">
    <property type="entry name" value="CRISPR_assoc_ribonuclease"/>
</dbReference>
<dbReference type="AlphaFoldDB" id="A0A9E7UMT8"/>
<dbReference type="RefSeq" id="WP_261599490.1">
    <property type="nucleotide sequence ID" value="NZ_CP104550.1"/>
</dbReference>
<accession>A0A9E7UMT8</accession>
<name>A0A9E7UMT8_METWO</name>
<dbReference type="InterPro" id="IPR053857">
    <property type="entry name" value="Csx1_CARF"/>
</dbReference>
<dbReference type="SUPFAM" id="SSF160980">
    <property type="entry name" value="SSO1389-like"/>
    <property type="match status" value="1"/>
</dbReference>
<dbReference type="NCBIfam" id="TIGR01897">
    <property type="entry name" value="cas_MJ1666"/>
    <property type="match status" value="1"/>
</dbReference>
<dbReference type="Pfam" id="PF22230">
    <property type="entry name" value="Csx1_CARF"/>
    <property type="match status" value="1"/>
</dbReference>
<protein>
    <submittedName>
        <fullName evidence="2">CRISPR-associated CARF protein Csx1</fullName>
    </submittedName>
</protein>
<dbReference type="PANTHER" id="PTHR37169">
    <property type="entry name" value="CRISPR SYSTEM ENDORIBONUCLEASE CSX1-RELATED"/>
    <property type="match status" value="1"/>
</dbReference>
<proteinExistence type="predicted"/>
<reference evidence="2" key="1">
    <citation type="submission" date="2022-09" db="EMBL/GenBank/DDBJ databases">
        <title>Characterization of three MwoI isoschizomers from sequenced genome and metagenomes.</title>
        <authorList>
            <person name="Fomenkov A."/>
            <person name="Xu S.Y."/>
            <person name="Roberts R.J."/>
        </authorList>
    </citation>
    <scope>NUCLEOTIDE SEQUENCE</scope>
    <source>
        <strain evidence="2">DSM 2970</strain>
    </source>
</reference>
<sequence length="215" mass="23716">MKVLIAPWGNPTRWKEVTYSLEGNNLKSKTSLALLQETVNPDKVIIIGLDTLAEGGLDYLSVKENAKEPIKSSVNFNQDLSVLVAPGIGVFKNGAFIGEALDYYYYILTAISLELLELFDDSIEIHLDLTHGLNYSTVLTYKAVKDISEVFSVFGDVKFKAYNADPFGSTDNLKINIIEDVKVVPRPFTGVIKGGVWAKSPGTTSIISRREKKPL</sequence>
<dbReference type="Gene3D" id="3.40.50.10640">
    <property type="entry name" value="SSO1389-like"/>
    <property type="match status" value="1"/>
</dbReference>
<evidence type="ECO:0000313" key="2">
    <source>
        <dbReference type="EMBL" id="UXH31357.1"/>
    </source>
</evidence>
<dbReference type="GeneID" id="75107068"/>